<gene>
    <name evidence="1" type="ORF">NLG97_g8306</name>
</gene>
<evidence type="ECO:0000313" key="2">
    <source>
        <dbReference type="Proteomes" id="UP001148737"/>
    </source>
</evidence>
<dbReference type="Proteomes" id="UP001148737">
    <property type="component" value="Unassembled WGS sequence"/>
</dbReference>
<evidence type="ECO:0000313" key="1">
    <source>
        <dbReference type="EMBL" id="KAJ3479505.1"/>
    </source>
</evidence>
<name>A0ACC1QKH3_9HYPO</name>
<keyword evidence="2" id="KW-1185">Reference proteome</keyword>
<organism evidence="1 2">
    <name type="scientific">Lecanicillium saksenae</name>
    <dbReference type="NCBI Taxonomy" id="468837"/>
    <lineage>
        <taxon>Eukaryota</taxon>
        <taxon>Fungi</taxon>
        <taxon>Dikarya</taxon>
        <taxon>Ascomycota</taxon>
        <taxon>Pezizomycotina</taxon>
        <taxon>Sordariomycetes</taxon>
        <taxon>Hypocreomycetidae</taxon>
        <taxon>Hypocreales</taxon>
        <taxon>Cordycipitaceae</taxon>
        <taxon>Lecanicillium</taxon>
    </lineage>
</organism>
<protein>
    <submittedName>
        <fullName evidence="1">Uncharacterized protein</fullName>
    </submittedName>
</protein>
<sequence length="335" mass="38311">MLVPWAVVVALPLAAAALQCMDNLVTFGDSYTDEGRFNYFFKHLRPPPVGEMLPPSNDTRSGGASWGRIVANATGARYYNYAVIGAMCTNKTDARYVSAINAPYPSVLEYEIETFEKDISYEKLYPDRRSDNTVYALWIGTNDLGIPGFLTDTQRKGTTLTNFVDCVWETFDRVYKAGGRWFVLLNEMPLEHAPLYTTPYTGSGNYKYYEDKSAYNVTEYTNKVREYTTSANTMLDYGVPFQLKLRDRWPGASFSIFDVHALVDDVLASPTEYLGDHANVIAPYRICLDKCEDNTGDRRDFMWFDELHPTERMHELFAHHFTDVVHGRSKYGTYW</sequence>
<reference evidence="1" key="1">
    <citation type="submission" date="2022-07" db="EMBL/GenBank/DDBJ databases">
        <title>Genome Sequence of Lecanicillium saksenae.</title>
        <authorList>
            <person name="Buettner E."/>
        </authorList>
    </citation>
    <scope>NUCLEOTIDE SEQUENCE</scope>
    <source>
        <strain evidence="1">VT-O1</strain>
    </source>
</reference>
<accession>A0ACC1QKH3</accession>
<dbReference type="EMBL" id="JANAKD010001435">
    <property type="protein sequence ID" value="KAJ3479505.1"/>
    <property type="molecule type" value="Genomic_DNA"/>
</dbReference>
<comment type="caution">
    <text evidence="1">The sequence shown here is derived from an EMBL/GenBank/DDBJ whole genome shotgun (WGS) entry which is preliminary data.</text>
</comment>
<proteinExistence type="predicted"/>